<protein>
    <submittedName>
        <fullName evidence="2">Uncharacterized oxidoreductase DR_0249</fullName>
    </submittedName>
</protein>
<dbReference type="EMBL" id="CADCWP010000336">
    <property type="protein sequence ID" value="CAA9587311.1"/>
    <property type="molecule type" value="Genomic_DNA"/>
</dbReference>
<dbReference type="Pfam" id="PF00248">
    <property type="entry name" value="Aldo_ket_red"/>
    <property type="match status" value="1"/>
</dbReference>
<feature type="domain" description="NADP-dependent oxidoreductase" evidence="1">
    <location>
        <begin position="68"/>
        <end position="324"/>
    </location>
</feature>
<name>A0A6J4VY72_9DEIN</name>
<reference evidence="2" key="1">
    <citation type="submission" date="2020-02" db="EMBL/GenBank/DDBJ databases">
        <authorList>
            <person name="Meier V. D."/>
        </authorList>
    </citation>
    <scope>NUCLEOTIDE SEQUENCE</scope>
    <source>
        <strain evidence="2">AVDCRST_MAG86</strain>
    </source>
</reference>
<dbReference type="CDD" id="cd19098">
    <property type="entry name" value="AKR_unchar"/>
    <property type="match status" value="1"/>
</dbReference>
<dbReference type="SUPFAM" id="SSF51430">
    <property type="entry name" value="NAD(P)-linked oxidoreductase"/>
    <property type="match status" value="1"/>
</dbReference>
<dbReference type="InterPro" id="IPR036812">
    <property type="entry name" value="NAD(P)_OxRdtase_dom_sf"/>
</dbReference>
<accession>A0A6J4VY72</accession>
<gene>
    <name evidence="2" type="ORF">AVDCRST_MAG86-3995</name>
</gene>
<dbReference type="AlphaFoldDB" id="A0A6J4VY72"/>
<proteinExistence type="predicted"/>
<dbReference type="Gene3D" id="3.20.20.100">
    <property type="entry name" value="NADP-dependent oxidoreductase domain"/>
    <property type="match status" value="1"/>
</dbReference>
<dbReference type="InterPro" id="IPR053135">
    <property type="entry name" value="AKR2_Oxidoreductase"/>
</dbReference>
<sequence>MAYPSLRHQNGFRVVKLFVMNLRPLGTTPYLVSPIGLGLAALGRPGYINLGHAEDLERSYDLDAMQRRAHDLLGAAWAGGVRYFDAARSYGKAEAFLGTWLRAASPVGAVVGSKWGYTYTADWRVDADTHEVKDHSAEHFDKQWLETQTHLGGYLNLYQIHSATLQTGVLEDEQVLARLADIKAQGTAVGLSVSGPGQAQTIVQALRTEVGGVRLFDTVQATWNPLEPAAGAALRLAYQEGLGVIVKEALANGRLTRRNRELAFAPKLKTLIKQAERLQATPEALAFAAALRRPWADTVLSGATTRAQLEANLGALNVRLDEEAEAALGVLAEASEAYWQTRSQLAWR</sequence>
<dbReference type="PANTHER" id="PTHR43312">
    <property type="entry name" value="D-THREO-ALDOSE 1-DEHYDROGENASE"/>
    <property type="match status" value="1"/>
</dbReference>
<dbReference type="PANTHER" id="PTHR43312:SF1">
    <property type="entry name" value="NADP-DEPENDENT OXIDOREDUCTASE DOMAIN-CONTAINING PROTEIN"/>
    <property type="match status" value="1"/>
</dbReference>
<organism evidence="2">
    <name type="scientific">uncultured Truepera sp</name>
    <dbReference type="NCBI Taxonomy" id="543023"/>
    <lineage>
        <taxon>Bacteria</taxon>
        <taxon>Thermotogati</taxon>
        <taxon>Deinococcota</taxon>
        <taxon>Deinococci</taxon>
        <taxon>Trueperales</taxon>
        <taxon>Trueperaceae</taxon>
        <taxon>Truepera</taxon>
        <taxon>environmental samples</taxon>
    </lineage>
</organism>
<dbReference type="InterPro" id="IPR023210">
    <property type="entry name" value="NADP_OxRdtase_dom"/>
</dbReference>
<evidence type="ECO:0000313" key="2">
    <source>
        <dbReference type="EMBL" id="CAA9587311.1"/>
    </source>
</evidence>
<evidence type="ECO:0000259" key="1">
    <source>
        <dbReference type="Pfam" id="PF00248"/>
    </source>
</evidence>